<keyword evidence="2" id="KW-1185">Reference proteome</keyword>
<evidence type="ECO:0000313" key="2">
    <source>
        <dbReference type="Proteomes" id="UP001143856"/>
    </source>
</evidence>
<protein>
    <submittedName>
        <fullName evidence="1">Uncharacterized protein</fullName>
    </submittedName>
</protein>
<sequence length="224" mass="25407">MEASSKIENSTADKTDPSPQLSLDSVTKSERDDKPMIMIRLATIEKKDAQNPVSESWECTKNDEVEEEPMSRAGRGERRRLKQRERRQNWRRNKQEKKAEVAKESLLEMQGQLDLLLSPPKAPPTDIDCTAAATQAKRHRLGSEECTLDFFRLLFETDTRPTDWDLVAEDDLEISHLYSKFTTTTQWIAAATQELRKGKKFHSLIKALASDGAGVANLTLGFVE</sequence>
<evidence type="ECO:0000313" key="1">
    <source>
        <dbReference type="EMBL" id="KAJ2996744.1"/>
    </source>
</evidence>
<proteinExistence type="predicted"/>
<dbReference type="EMBL" id="JAPDGR010000084">
    <property type="protein sequence ID" value="KAJ2996744.1"/>
    <property type="molecule type" value="Genomic_DNA"/>
</dbReference>
<reference evidence="1" key="1">
    <citation type="submission" date="2022-10" db="EMBL/GenBank/DDBJ databases">
        <title>Genome Sequence of Xylaria curta.</title>
        <authorList>
            <person name="Buettner E."/>
        </authorList>
    </citation>
    <scope>NUCLEOTIDE SEQUENCE</scope>
    <source>
        <strain evidence="1">Babe10</strain>
    </source>
</reference>
<name>A0ACC1PNR4_9PEZI</name>
<organism evidence="1 2">
    <name type="scientific">Xylaria curta</name>
    <dbReference type="NCBI Taxonomy" id="42375"/>
    <lineage>
        <taxon>Eukaryota</taxon>
        <taxon>Fungi</taxon>
        <taxon>Dikarya</taxon>
        <taxon>Ascomycota</taxon>
        <taxon>Pezizomycotina</taxon>
        <taxon>Sordariomycetes</taxon>
        <taxon>Xylariomycetidae</taxon>
        <taxon>Xylariales</taxon>
        <taxon>Xylariaceae</taxon>
        <taxon>Xylaria</taxon>
    </lineage>
</organism>
<gene>
    <name evidence="1" type="ORF">NUW58_g881</name>
</gene>
<accession>A0ACC1PNR4</accession>
<comment type="caution">
    <text evidence="1">The sequence shown here is derived from an EMBL/GenBank/DDBJ whole genome shotgun (WGS) entry which is preliminary data.</text>
</comment>
<dbReference type="Proteomes" id="UP001143856">
    <property type="component" value="Unassembled WGS sequence"/>
</dbReference>